<feature type="compositionally biased region" description="Low complexity" evidence="2">
    <location>
        <begin position="672"/>
        <end position="706"/>
    </location>
</feature>
<dbReference type="CDD" id="cd00063">
    <property type="entry name" value="FN3"/>
    <property type="match status" value="2"/>
</dbReference>
<dbReference type="InterPro" id="IPR036116">
    <property type="entry name" value="FN3_sf"/>
</dbReference>
<protein>
    <submittedName>
        <fullName evidence="4">Unannotated protein</fullName>
    </submittedName>
</protein>
<dbReference type="SMART" id="SM00060">
    <property type="entry name" value="FN3"/>
    <property type="match status" value="3"/>
</dbReference>
<keyword evidence="1" id="KW-0677">Repeat</keyword>
<accession>A0A6J6I3G9</accession>
<evidence type="ECO:0000256" key="2">
    <source>
        <dbReference type="SAM" id="MobiDB-lite"/>
    </source>
</evidence>
<dbReference type="InterPro" id="IPR014756">
    <property type="entry name" value="Ig_E-set"/>
</dbReference>
<dbReference type="PANTHER" id="PTHR13817">
    <property type="entry name" value="TITIN"/>
    <property type="match status" value="1"/>
</dbReference>
<dbReference type="Gene3D" id="2.60.40.10">
    <property type="entry name" value="Immunoglobulins"/>
    <property type="match status" value="5"/>
</dbReference>
<feature type="domain" description="Fibronectin type-III" evidence="3">
    <location>
        <begin position="32"/>
        <end position="129"/>
    </location>
</feature>
<sequence length="800" mass="78342">MFFEKGKKVFVIFCVIAFGIASASNSVAATTSATDVVATASTTSSGAVDVTWTNATASPQPTGYLVVPLKNDVEVPSLVVQFARNGLAQSTRTVTGLADGTAYTFRVDAVYLSGNPVRSTPSASATPYDVPVAPSIVAASGNAKVTLTWTAVDNRGSSVTAYVVAVTPALATSPADVSGSSTTTEITGLTNGTKYSFTLTARNLRGESTASAPVSSTPVGPPSTMVAPTVTASDAAATVSWVAPTNSGGSEVVSYTITATSSTSGAASPVSKTVTVASLSGVLSTQITGLTNLKVYTFSVTATNGGPQTSPASPSSLSVTPSSAPPAAISAVSPKFSAVSGGELISFSGSNLLGSSVTATCSDASSPTIASPTVSATLVTLLSPPCPSGVAQLTLSNGGNAVKIHDVTYLPAPTISSITPTSVTSTGSQSVSLTGSNFSTGLSSETLLRVGGTLVAPSSVSSTIIVFNAPVLVNGATLGSRSVQVILGGAAGTLSVTTSITYTATTNPIVFSDIPSKRFGSSPFTVTASATAGSVTVSSLTTGVCTVSGTSITIVAAGTCRVSGTAPGNTIYAVGTSEKSVIIERGNQSLSIAPISAVSAGSTSALSVTNSAGVAGGLNSFQSSTPTVCSVTAAGLALGISSGDCIISVTAAETTNYSSTTTTTTFAVTSMTPASQTPSVGSPSSDGSSSGGTASSGTTAVAPVSSPSTPAQSTPGVKKGKSISAKSIASNAGTTIPSGSKVVLSIASSSKSICSVVSPNSGVRGIKAGNCRITIKITPKATAKVKKPKTITKSLTVVVT</sequence>
<gene>
    <name evidence="4" type="ORF">UFOPK1889_00822</name>
</gene>
<dbReference type="Pfam" id="PF00041">
    <property type="entry name" value="fn3"/>
    <property type="match status" value="2"/>
</dbReference>
<dbReference type="SUPFAM" id="SSF81296">
    <property type="entry name" value="E set domains"/>
    <property type="match status" value="2"/>
</dbReference>
<dbReference type="InterPro" id="IPR002909">
    <property type="entry name" value="IPT_dom"/>
</dbReference>
<dbReference type="EMBL" id="CAEZUZ010000134">
    <property type="protein sequence ID" value="CAB4619886.1"/>
    <property type="molecule type" value="Genomic_DNA"/>
</dbReference>
<name>A0A6J6I3G9_9ZZZZ</name>
<dbReference type="CDD" id="cd00603">
    <property type="entry name" value="IPT_PCSR"/>
    <property type="match status" value="1"/>
</dbReference>
<dbReference type="AlphaFoldDB" id="A0A6J6I3G9"/>
<reference evidence="4" key="1">
    <citation type="submission" date="2020-05" db="EMBL/GenBank/DDBJ databases">
        <authorList>
            <person name="Chiriac C."/>
            <person name="Salcher M."/>
            <person name="Ghai R."/>
            <person name="Kavagutti S V."/>
        </authorList>
    </citation>
    <scope>NUCLEOTIDE SEQUENCE</scope>
</reference>
<dbReference type="PANTHER" id="PTHR13817:SF166">
    <property type="entry name" value="NEURONAL IGCAM-RELATED"/>
    <property type="match status" value="1"/>
</dbReference>
<evidence type="ECO:0000313" key="4">
    <source>
        <dbReference type="EMBL" id="CAB4619886.1"/>
    </source>
</evidence>
<dbReference type="InterPro" id="IPR013783">
    <property type="entry name" value="Ig-like_fold"/>
</dbReference>
<dbReference type="Pfam" id="PF01833">
    <property type="entry name" value="TIG"/>
    <property type="match status" value="2"/>
</dbReference>
<feature type="domain" description="Fibronectin type-III" evidence="3">
    <location>
        <begin position="130"/>
        <end position="222"/>
    </location>
</feature>
<dbReference type="PROSITE" id="PS50853">
    <property type="entry name" value="FN3"/>
    <property type="match status" value="3"/>
</dbReference>
<dbReference type="InterPro" id="IPR050964">
    <property type="entry name" value="Striated_Muscle_Regulatory"/>
</dbReference>
<evidence type="ECO:0000256" key="1">
    <source>
        <dbReference type="ARBA" id="ARBA00022737"/>
    </source>
</evidence>
<organism evidence="4">
    <name type="scientific">freshwater metagenome</name>
    <dbReference type="NCBI Taxonomy" id="449393"/>
    <lineage>
        <taxon>unclassified sequences</taxon>
        <taxon>metagenomes</taxon>
        <taxon>ecological metagenomes</taxon>
    </lineage>
</organism>
<dbReference type="SUPFAM" id="SSF49265">
    <property type="entry name" value="Fibronectin type III"/>
    <property type="match status" value="2"/>
</dbReference>
<dbReference type="InterPro" id="IPR003961">
    <property type="entry name" value="FN3_dom"/>
</dbReference>
<evidence type="ECO:0000259" key="3">
    <source>
        <dbReference type="PROSITE" id="PS50853"/>
    </source>
</evidence>
<proteinExistence type="predicted"/>
<feature type="domain" description="Fibronectin type-III" evidence="3">
    <location>
        <begin position="224"/>
        <end position="326"/>
    </location>
</feature>
<feature type="region of interest" description="Disordered" evidence="2">
    <location>
        <begin position="672"/>
        <end position="720"/>
    </location>
</feature>